<sequence>MSSWNNNLQAYGIRIWDIWVHREKFDNRVPSRQSVDRRRANDPPSAVCSKSAQDPLPASESCRRPCASTAVVAGQELGNLLDSDGVVEGRRVSNLAFVGAHLGLQTLDQVAHSHTGRDSVRVDDQVGRDAFARERHVLHLVEHAAGALLAVTRRKLVSDLRRLHSSYFNFDKFVSFVAHAHKHLVDDAGLGRAQKGARVLFGELFDGGRIAELVFVLGQGQGLANDDVIAADARARRYDAVVLQLFVDGVSHARAGASLGLFERFHLVVVALGLGVAVRAPKSRPEETAIDRAPVEDDGVLLVVAGVGEDGHNGVYARRKLAESQELHGARGRQRFLRIE</sequence>
<dbReference type="Proteomes" id="UP000276133">
    <property type="component" value="Unassembled WGS sequence"/>
</dbReference>
<reference evidence="2 3" key="1">
    <citation type="journal article" date="2018" name="Sci. Rep.">
        <title>Genomic signatures of local adaptation to the degree of environmental predictability in rotifers.</title>
        <authorList>
            <person name="Franch-Gras L."/>
            <person name="Hahn C."/>
            <person name="Garcia-Roger E.M."/>
            <person name="Carmona M.J."/>
            <person name="Serra M."/>
            <person name="Gomez A."/>
        </authorList>
    </citation>
    <scope>NUCLEOTIDE SEQUENCE [LARGE SCALE GENOMIC DNA]</scope>
    <source>
        <strain evidence="2">HYR1</strain>
    </source>
</reference>
<dbReference type="EMBL" id="REGN01002478">
    <property type="protein sequence ID" value="RNA27889.1"/>
    <property type="molecule type" value="Genomic_DNA"/>
</dbReference>
<feature type="compositionally biased region" description="Basic and acidic residues" evidence="1">
    <location>
        <begin position="29"/>
        <end position="41"/>
    </location>
</feature>
<dbReference type="AlphaFoldDB" id="A0A3M7RWR8"/>
<gene>
    <name evidence="2" type="ORF">BpHYR1_036545</name>
</gene>
<name>A0A3M7RWR8_BRAPC</name>
<proteinExistence type="predicted"/>
<evidence type="ECO:0000313" key="3">
    <source>
        <dbReference type="Proteomes" id="UP000276133"/>
    </source>
</evidence>
<evidence type="ECO:0000256" key="1">
    <source>
        <dbReference type="SAM" id="MobiDB-lite"/>
    </source>
</evidence>
<feature type="region of interest" description="Disordered" evidence="1">
    <location>
        <begin position="29"/>
        <end position="61"/>
    </location>
</feature>
<evidence type="ECO:0000313" key="2">
    <source>
        <dbReference type="EMBL" id="RNA27889.1"/>
    </source>
</evidence>
<protein>
    <submittedName>
        <fullName evidence="2">Uncharacterized protein</fullName>
    </submittedName>
</protein>
<accession>A0A3M7RWR8</accession>
<keyword evidence="3" id="KW-1185">Reference proteome</keyword>
<comment type="caution">
    <text evidence="2">The sequence shown here is derived from an EMBL/GenBank/DDBJ whole genome shotgun (WGS) entry which is preliminary data.</text>
</comment>
<organism evidence="2 3">
    <name type="scientific">Brachionus plicatilis</name>
    <name type="common">Marine rotifer</name>
    <name type="synonym">Brachionus muelleri</name>
    <dbReference type="NCBI Taxonomy" id="10195"/>
    <lineage>
        <taxon>Eukaryota</taxon>
        <taxon>Metazoa</taxon>
        <taxon>Spiralia</taxon>
        <taxon>Gnathifera</taxon>
        <taxon>Rotifera</taxon>
        <taxon>Eurotatoria</taxon>
        <taxon>Monogononta</taxon>
        <taxon>Pseudotrocha</taxon>
        <taxon>Ploima</taxon>
        <taxon>Brachionidae</taxon>
        <taxon>Brachionus</taxon>
    </lineage>
</organism>